<feature type="domain" description="UPF0033" evidence="2">
    <location>
        <begin position="27"/>
        <end position="51"/>
    </location>
</feature>
<dbReference type="KEGG" id="brs:S23_57200"/>
<dbReference type="PANTHER" id="PTHR33279:SF6">
    <property type="entry name" value="SULFUR CARRIER PROTEIN YEDF-RELATED"/>
    <property type="match status" value="1"/>
</dbReference>
<dbReference type="AlphaFoldDB" id="A0AAI8MIX8"/>
<proteinExistence type="inferred from homology"/>
<dbReference type="EMBL" id="AP012279">
    <property type="protein sequence ID" value="BAL78912.1"/>
    <property type="molecule type" value="Genomic_DNA"/>
</dbReference>
<name>A0AAI8MIX8_9BRAD</name>
<keyword evidence="4" id="KW-1185">Reference proteome</keyword>
<dbReference type="Proteomes" id="UP000007886">
    <property type="component" value="Chromosome"/>
</dbReference>
<comment type="similarity">
    <text evidence="1">Belongs to the sulfur carrier protein TusA family.</text>
</comment>
<dbReference type="InterPro" id="IPR036868">
    <property type="entry name" value="TusA-like_sf"/>
</dbReference>
<dbReference type="CDD" id="cd00291">
    <property type="entry name" value="SirA_YedF_YeeD"/>
    <property type="match status" value="1"/>
</dbReference>
<evidence type="ECO:0000256" key="1">
    <source>
        <dbReference type="ARBA" id="ARBA00008984"/>
    </source>
</evidence>
<dbReference type="PANTHER" id="PTHR33279">
    <property type="entry name" value="SULFUR CARRIER PROTEIN YEDF-RELATED"/>
    <property type="match status" value="1"/>
</dbReference>
<dbReference type="PROSITE" id="PS01148">
    <property type="entry name" value="UPF0033"/>
    <property type="match status" value="1"/>
</dbReference>
<reference evidence="3 4" key="1">
    <citation type="journal article" date="2012" name="Microbes Environ.">
        <title>Complete genome sequence of Bradyrhizobium sp. S23321: insights into symbiosis evolution in soil oligotrophs.</title>
        <authorList>
            <person name="Okubo T."/>
            <person name="Tsukui T."/>
            <person name="Maita H."/>
            <person name="Okamoto S."/>
            <person name="Oshima K."/>
            <person name="Fujisawa T."/>
            <person name="Saito A."/>
            <person name="Futamata H."/>
            <person name="Hattori R."/>
            <person name="Shimomura Y."/>
            <person name="Haruta S."/>
            <person name="Morimoto S."/>
            <person name="Wang Y."/>
            <person name="Sakai Y."/>
            <person name="Hattori M."/>
            <person name="Aizawa S."/>
            <person name="Nagashima K.V.P."/>
            <person name="Masuda S."/>
            <person name="Hattori T."/>
            <person name="Yamashita A."/>
            <person name="Bao Z."/>
            <person name="Hayatsu M."/>
            <person name="Kajiya-Kanegae H."/>
            <person name="Yoshinaga I."/>
            <person name="Sakamoto K."/>
            <person name="Toyota K."/>
            <person name="Nakao M."/>
            <person name="Kohara M."/>
            <person name="Anda M."/>
            <person name="Niwa R."/>
            <person name="Jung-Hwan P."/>
            <person name="Sameshima-Saito R."/>
            <person name="Tokuda S."/>
            <person name="Yamamoto S."/>
            <person name="Yamamoto S."/>
            <person name="Yokoyama T."/>
            <person name="Akutsu T."/>
            <person name="Nakamura Y."/>
            <person name="Nakahira-Yanaka Y."/>
            <person name="Takada Hoshino Y."/>
            <person name="Hirakawa H."/>
            <person name="Mitsui H."/>
            <person name="Terasawa K."/>
            <person name="Itakura M."/>
            <person name="Sato S."/>
            <person name="Ikeda-Ohtsubo W."/>
            <person name="Sakakura N."/>
            <person name="Kaminuma E."/>
            <person name="Minamisawa K."/>
        </authorList>
    </citation>
    <scope>NUCLEOTIDE SEQUENCE [LARGE SCALE GENOMIC DNA]</scope>
    <source>
        <strain evidence="3 4">S23321</strain>
    </source>
</reference>
<evidence type="ECO:0000259" key="2">
    <source>
        <dbReference type="PROSITE" id="PS01148"/>
    </source>
</evidence>
<evidence type="ECO:0000313" key="4">
    <source>
        <dbReference type="Proteomes" id="UP000007886"/>
    </source>
</evidence>
<protein>
    <recommendedName>
        <fullName evidence="2">UPF0033 domain-containing protein</fullName>
    </recommendedName>
</protein>
<gene>
    <name evidence="3" type="ORF">S23_57200</name>
</gene>
<evidence type="ECO:0000313" key="3">
    <source>
        <dbReference type="EMBL" id="BAL78912.1"/>
    </source>
</evidence>
<organism evidence="3 4">
    <name type="scientific">Bradyrhizobium cosmicum</name>
    <dbReference type="NCBI Taxonomy" id="1404864"/>
    <lineage>
        <taxon>Bacteria</taxon>
        <taxon>Pseudomonadati</taxon>
        <taxon>Pseudomonadota</taxon>
        <taxon>Alphaproteobacteria</taxon>
        <taxon>Hyphomicrobiales</taxon>
        <taxon>Nitrobacteraceae</taxon>
        <taxon>Bradyrhizobium</taxon>
    </lineage>
</organism>
<dbReference type="SUPFAM" id="SSF64307">
    <property type="entry name" value="SirA-like"/>
    <property type="match status" value="1"/>
</dbReference>
<accession>A0AAI8MIX8</accession>
<dbReference type="InterPro" id="IPR001455">
    <property type="entry name" value="TusA-like"/>
</dbReference>
<dbReference type="Gene3D" id="3.30.110.40">
    <property type="entry name" value="TusA-like domain"/>
    <property type="match status" value="1"/>
</dbReference>
<dbReference type="Pfam" id="PF01206">
    <property type="entry name" value="TusA"/>
    <property type="match status" value="1"/>
</dbReference>
<sequence>MRTCSEVRCVDAINPARHVAPMTRTTLDLTGLKCPLPALKTRKALKPLQPGDQLEVHCTDPLSVIDIPNLIRETGDTVEITERNEARIVFLIEKANDSIERANGALHP</sequence>